<keyword evidence="2" id="KW-0472">Membrane</keyword>
<feature type="region of interest" description="Disordered" evidence="1">
    <location>
        <begin position="1"/>
        <end position="96"/>
    </location>
</feature>
<accession>A0A495W5S0</accession>
<dbReference type="EMBL" id="RBXO01000001">
    <property type="protein sequence ID" value="RKT56145.1"/>
    <property type="molecule type" value="Genomic_DNA"/>
</dbReference>
<feature type="transmembrane region" description="Helical" evidence="2">
    <location>
        <begin position="334"/>
        <end position="353"/>
    </location>
</feature>
<keyword evidence="4" id="KW-1185">Reference proteome</keyword>
<dbReference type="AlphaFoldDB" id="A0A495W5S0"/>
<keyword evidence="2" id="KW-0812">Transmembrane</keyword>
<evidence type="ECO:0008006" key="5">
    <source>
        <dbReference type="Google" id="ProtNLM"/>
    </source>
</evidence>
<reference evidence="3 4" key="1">
    <citation type="submission" date="2018-10" db="EMBL/GenBank/DDBJ databases">
        <title>Sequencing the genomes of 1000 actinobacteria strains.</title>
        <authorList>
            <person name="Klenk H.-P."/>
        </authorList>
    </citation>
    <scope>NUCLEOTIDE SEQUENCE [LARGE SCALE GENOMIC DNA]</scope>
    <source>
        <strain evidence="3 4">DSM 43800</strain>
    </source>
</reference>
<organism evidence="3 4">
    <name type="scientific">Saccharothrix australiensis</name>
    <dbReference type="NCBI Taxonomy" id="2072"/>
    <lineage>
        <taxon>Bacteria</taxon>
        <taxon>Bacillati</taxon>
        <taxon>Actinomycetota</taxon>
        <taxon>Actinomycetes</taxon>
        <taxon>Pseudonocardiales</taxon>
        <taxon>Pseudonocardiaceae</taxon>
        <taxon>Saccharothrix</taxon>
    </lineage>
</organism>
<evidence type="ECO:0000256" key="1">
    <source>
        <dbReference type="SAM" id="MobiDB-lite"/>
    </source>
</evidence>
<keyword evidence="2" id="KW-1133">Transmembrane helix</keyword>
<comment type="caution">
    <text evidence="3">The sequence shown here is derived from an EMBL/GenBank/DDBJ whole genome shotgun (WGS) entry which is preliminary data.</text>
</comment>
<feature type="compositionally biased region" description="Low complexity" evidence="1">
    <location>
        <begin position="49"/>
        <end position="96"/>
    </location>
</feature>
<sequence length="359" mass="37323">MSGTSLVPGRRPGPAATLPIGRAHPRHRTAPSPPTTPPVAPRTTPPTSPTTEQRGAPRSAPAIAAGAAQPATPATAPRAGQPTAQQAAPSVARRSGEAAVRAARSVRRSAQIRAAVRDARDDAARQPLDQARGALDYRQFNQALDRLRRSKGLSFQALSNNAGRHELPKSTAHMMCTRDTLPTRATQVEAFLRACGEPPEHVAAWLAAWRRLSERTRPPAGRTAARVEPVAARDPGAADATADGAARATAGEATGWTAGGAAARTADGATGHPPPATGVLCASTPAAHHDHWFREVDQRRLVFSVLLSLLLTCAGLWVVGALTGLGLPSGMRTVVVSAGAAALSTTGSVWLLLRPRTRP</sequence>
<feature type="transmembrane region" description="Helical" evidence="2">
    <location>
        <begin position="301"/>
        <end position="322"/>
    </location>
</feature>
<feature type="compositionally biased region" description="Pro residues" evidence="1">
    <location>
        <begin position="31"/>
        <end position="48"/>
    </location>
</feature>
<evidence type="ECO:0000313" key="4">
    <source>
        <dbReference type="Proteomes" id="UP000282084"/>
    </source>
</evidence>
<protein>
    <recommendedName>
        <fullName evidence="5">Helix-turn-helix protein</fullName>
    </recommendedName>
</protein>
<dbReference type="OrthoDB" id="3694627at2"/>
<evidence type="ECO:0000256" key="2">
    <source>
        <dbReference type="SAM" id="Phobius"/>
    </source>
</evidence>
<name>A0A495W5S0_9PSEU</name>
<proteinExistence type="predicted"/>
<evidence type="ECO:0000313" key="3">
    <source>
        <dbReference type="EMBL" id="RKT56145.1"/>
    </source>
</evidence>
<gene>
    <name evidence="3" type="ORF">C8E97_4834</name>
</gene>
<dbReference type="Proteomes" id="UP000282084">
    <property type="component" value="Unassembled WGS sequence"/>
</dbReference>
<dbReference type="RefSeq" id="WP_121007756.1">
    <property type="nucleotide sequence ID" value="NZ_RBXO01000001.1"/>
</dbReference>